<evidence type="ECO:0000259" key="7">
    <source>
        <dbReference type="Pfam" id="PF17851"/>
    </source>
</evidence>
<evidence type="ECO:0000256" key="5">
    <source>
        <dbReference type="PIRSR" id="PIRSR606710-2"/>
    </source>
</evidence>
<name>A0A6V8L1R7_9ACTN</name>
<evidence type="ECO:0000313" key="9">
    <source>
        <dbReference type="Proteomes" id="UP000482960"/>
    </source>
</evidence>
<dbReference type="InterPro" id="IPR023296">
    <property type="entry name" value="Glyco_hydro_beta-prop_sf"/>
</dbReference>
<dbReference type="Gene3D" id="2.60.120.200">
    <property type="match status" value="1"/>
</dbReference>
<dbReference type="SUPFAM" id="SSF49899">
    <property type="entry name" value="Concanavalin A-like lectins/glucanases"/>
    <property type="match status" value="1"/>
</dbReference>
<reference evidence="8 9" key="1">
    <citation type="submission" date="2020-03" db="EMBL/GenBank/DDBJ databases">
        <title>Whole genome shotgun sequence of Phytohabitans rumicis NBRC 108638.</title>
        <authorList>
            <person name="Komaki H."/>
            <person name="Tamura T."/>
        </authorList>
    </citation>
    <scope>NUCLEOTIDE SEQUENCE [LARGE SCALE GENOMIC DNA]</scope>
    <source>
        <strain evidence="8 9">NBRC 108638</strain>
    </source>
</reference>
<evidence type="ECO:0000313" key="8">
    <source>
        <dbReference type="EMBL" id="GFJ88868.1"/>
    </source>
</evidence>
<dbReference type="PANTHER" id="PTHR42812">
    <property type="entry name" value="BETA-XYLOSIDASE"/>
    <property type="match status" value="1"/>
</dbReference>
<dbReference type="Pfam" id="PF04616">
    <property type="entry name" value="Glyco_hydro_43"/>
    <property type="match status" value="1"/>
</dbReference>
<dbReference type="RefSeq" id="WP_173076403.1">
    <property type="nucleotide sequence ID" value="NZ_BAABJB010000014.1"/>
</dbReference>
<gene>
    <name evidence="8" type="ORF">Prum_025100</name>
</gene>
<dbReference type="GO" id="GO:0004553">
    <property type="term" value="F:hydrolase activity, hydrolyzing O-glycosyl compounds"/>
    <property type="evidence" value="ECO:0007669"/>
    <property type="project" value="InterPro"/>
</dbReference>
<dbReference type="SUPFAM" id="SSF75005">
    <property type="entry name" value="Arabinanase/levansucrase/invertase"/>
    <property type="match status" value="1"/>
</dbReference>
<feature type="active site" description="Proton donor" evidence="4">
    <location>
        <position position="183"/>
    </location>
</feature>
<dbReference type="AlphaFoldDB" id="A0A6V8L1R7"/>
<dbReference type="InterPro" id="IPR041542">
    <property type="entry name" value="GH43_C2"/>
</dbReference>
<comment type="similarity">
    <text evidence="1 6">Belongs to the glycosyl hydrolase 43 family.</text>
</comment>
<evidence type="ECO:0000256" key="2">
    <source>
        <dbReference type="ARBA" id="ARBA00022801"/>
    </source>
</evidence>
<keyword evidence="9" id="KW-1185">Reference proteome</keyword>
<organism evidence="8 9">
    <name type="scientific">Phytohabitans rumicis</name>
    <dbReference type="NCBI Taxonomy" id="1076125"/>
    <lineage>
        <taxon>Bacteria</taxon>
        <taxon>Bacillati</taxon>
        <taxon>Actinomycetota</taxon>
        <taxon>Actinomycetes</taxon>
        <taxon>Micromonosporales</taxon>
        <taxon>Micromonosporaceae</taxon>
    </lineage>
</organism>
<keyword evidence="2 6" id="KW-0378">Hydrolase</keyword>
<protein>
    <submittedName>
        <fullName evidence="8">Alpha-N-arabinofuranosidase</fullName>
    </submittedName>
</protein>
<keyword evidence="3 6" id="KW-0326">Glycosidase</keyword>
<evidence type="ECO:0000256" key="6">
    <source>
        <dbReference type="RuleBase" id="RU361187"/>
    </source>
</evidence>
<proteinExistence type="inferred from homology"/>
<reference evidence="8 9" key="2">
    <citation type="submission" date="2020-03" db="EMBL/GenBank/DDBJ databases">
        <authorList>
            <person name="Ichikawa N."/>
            <person name="Kimura A."/>
            <person name="Kitahashi Y."/>
            <person name="Uohara A."/>
        </authorList>
    </citation>
    <scope>NUCLEOTIDE SEQUENCE [LARGE SCALE GENOMIC DNA]</scope>
    <source>
        <strain evidence="8 9">NBRC 108638</strain>
    </source>
</reference>
<evidence type="ECO:0000256" key="1">
    <source>
        <dbReference type="ARBA" id="ARBA00009865"/>
    </source>
</evidence>
<dbReference type="InterPro" id="IPR013320">
    <property type="entry name" value="ConA-like_dom_sf"/>
</dbReference>
<dbReference type="EMBL" id="BLPG01000001">
    <property type="protein sequence ID" value="GFJ88868.1"/>
    <property type="molecule type" value="Genomic_DNA"/>
</dbReference>
<dbReference type="InterPro" id="IPR006710">
    <property type="entry name" value="Glyco_hydro_43"/>
</dbReference>
<feature type="active site" description="Proton acceptor" evidence="4">
    <location>
        <position position="13"/>
    </location>
</feature>
<dbReference type="GO" id="GO:0005975">
    <property type="term" value="P:carbohydrate metabolic process"/>
    <property type="evidence" value="ECO:0007669"/>
    <property type="project" value="InterPro"/>
</dbReference>
<dbReference type="PANTHER" id="PTHR42812:SF12">
    <property type="entry name" value="BETA-XYLOSIDASE-RELATED"/>
    <property type="match status" value="1"/>
</dbReference>
<evidence type="ECO:0000256" key="3">
    <source>
        <dbReference type="ARBA" id="ARBA00023295"/>
    </source>
</evidence>
<sequence length="526" mass="57947">MISNPVLPGFYPDPSILRVGVDYYLASSTFEWFPGVPIHHSTDLANWRLIGHALTDPSEVDLRGVPDSAGVWAPSLSHHDGLFWLIYSVVHTRTPAFKDVDNYLITAPDITGPWSKPVFLNATGFDPSLFHDEDGRRWLVQMRWDHRPAHPSFAGIILQEYDHDKRALVGPVRTILRQETLIEGPNLYRRDGWYYLMLAEGGTGWNHGVLMTRSRSIEGPYEVDPRGSLLTTRDDESVPLQKAGHGELVESPEGEWFLAHLASRPVVTPAGRYCVLGRETCIQRVEWASDGWLRLAGGGNRPALAVPGPVGAGAMAGAAEPERDDFDGPALDPAWVAPRGPIDESWASLTEHPGWLRLRGRQSPHSLFAHSLVARRLRALPMQATTCLRFAPTDGTQAAGLILWYDASTHFYLRVTRDERLGPVVGVALTDDGRYAEPVGAQLGVADWDVIHLRARIEPTEVRFAASPDGVTWHEVGPPLETVKLSDDYGSGLRFTGTLVGLCAHDLTGTRVAADFDYFSLAPSTS</sequence>
<dbReference type="CDD" id="cd09000">
    <property type="entry name" value="GH43_SXA-like"/>
    <property type="match status" value="1"/>
</dbReference>
<accession>A0A6V8L1R7</accession>
<dbReference type="Gene3D" id="2.115.10.20">
    <property type="entry name" value="Glycosyl hydrolase domain, family 43"/>
    <property type="match status" value="1"/>
</dbReference>
<evidence type="ECO:0000256" key="4">
    <source>
        <dbReference type="PIRSR" id="PIRSR606710-1"/>
    </source>
</evidence>
<feature type="domain" description="Beta-xylosidase C-terminal Concanavalin A-like" evidence="7">
    <location>
        <begin position="323"/>
        <end position="520"/>
    </location>
</feature>
<dbReference type="InterPro" id="IPR051795">
    <property type="entry name" value="Glycosyl_Hydrlase_43"/>
</dbReference>
<feature type="site" description="Important for catalytic activity, responsible for pKa modulation of the active site Glu and correct orientation of both the proton donor and substrate" evidence="5">
    <location>
        <position position="126"/>
    </location>
</feature>
<comment type="caution">
    <text evidence="8">The sequence shown here is derived from an EMBL/GenBank/DDBJ whole genome shotgun (WGS) entry which is preliminary data.</text>
</comment>
<dbReference type="Proteomes" id="UP000482960">
    <property type="component" value="Unassembled WGS sequence"/>
</dbReference>
<dbReference type="Pfam" id="PF17851">
    <property type="entry name" value="GH43_C2"/>
    <property type="match status" value="1"/>
</dbReference>